<dbReference type="PANTHER" id="PTHR11739">
    <property type="entry name" value="CITRATE SYNTHASE"/>
    <property type="match status" value="1"/>
</dbReference>
<evidence type="ECO:0000256" key="7">
    <source>
        <dbReference type="ARBA" id="ARBA00049288"/>
    </source>
</evidence>
<dbReference type="GO" id="GO:0036440">
    <property type="term" value="F:citrate synthase activity"/>
    <property type="evidence" value="ECO:0007669"/>
    <property type="project" value="UniProtKB-EC"/>
</dbReference>
<dbReference type="InterPro" id="IPR002020">
    <property type="entry name" value="Citrate_synthase"/>
</dbReference>
<gene>
    <name evidence="11" type="ORF">S2091_0674</name>
</gene>
<dbReference type="Gene3D" id="1.10.580.10">
    <property type="entry name" value="Citrate Synthase, domain 1"/>
    <property type="match status" value="1"/>
</dbReference>
<evidence type="ECO:0000256" key="3">
    <source>
        <dbReference type="ARBA" id="ARBA00010566"/>
    </source>
</evidence>
<dbReference type="SUPFAM" id="SSF48256">
    <property type="entry name" value="Citrate synthase"/>
    <property type="match status" value="1"/>
</dbReference>
<evidence type="ECO:0000256" key="4">
    <source>
        <dbReference type="ARBA" id="ARBA00022532"/>
    </source>
</evidence>
<evidence type="ECO:0000256" key="9">
    <source>
        <dbReference type="PIRSR" id="PIRSR001369-1"/>
    </source>
</evidence>
<name>A0A2S9H3Y8_9BURK</name>
<protein>
    <recommendedName>
        <fullName evidence="8">Citrate synthase</fullName>
    </recommendedName>
</protein>
<dbReference type="NCBIfam" id="TIGR01800">
    <property type="entry name" value="cit_synth_II"/>
    <property type="match status" value="1"/>
</dbReference>
<comment type="pathway">
    <text evidence="1">Carbohydrate metabolism; tricarboxylic acid cycle; isocitrate from oxaloacetate: step 1/2.</text>
</comment>
<keyword evidence="5 8" id="KW-0808">Transferase</keyword>
<dbReference type="Pfam" id="PF00285">
    <property type="entry name" value="Citrate_synt"/>
    <property type="match status" value="1"/>
</dbReference>
<evidence type="ECO:0000256" key="10">
    <source>
        <dbReference type="RuleBase" id="RU003406"/>
    </source>
</evidence>
<dbReference type="GO" id="GO:0005737">
    <property type="term" value="C:cytoplasm"/>
    <property type="evidence" value="ECO:0007669"/>
    <property type="project" value="InterPro"/>
</dbReference>
<dbReference type="InterPro" id="IPR011278">
    <property type="entry name" value="2-MeCitrate/Citrate_synth_II"/>
</dbReference>
<dbReference type="InterPro" id="IPR019810">
    <property type="entry name" value="Citrate_synthase_AS"/>
</dbReference>
<dbReference type="InterPro" id="IPR016143">
    <property type="entry name" value="Citrate_synth-like_sm_a-sub"/>
</dbReference>
<feature type="active site" evidence="9">
    <location>
        <position position="345"/>
    </location>
</feature>
<evidence type="ECO:0000256" key="5">
    <source>
        <dbReference type="ARBA" id="ARBA00022679"/>
    </source>
</evidence>
<dbReference type="GO" id="GO:0006099">
    <property type="term" value="P:tricarboxylic acid cycle"/>
    <property type="evidence" value="ECO:0007669"/>
    <property type="project" value="UniProtKB-UniPathway"/>
</dbReference>
<dbReference type="PANTHER" id="PTHR11739:SF25">
    <property type="entry name" value="CITRATE SYNTHASE-RELATED PROTEIN DDB_G0287281"/>
    <property type="match status" value="1"/>
</dbReference>
<evidence type="ECO:0000256" key="2">
    <source>
        <dbReference type="ARBA" id="ARBA00005026"/>
    </source>
</evidence>
<reference evidence="11 12" key="1">
    <citation type="submission" date="2018-02" db="EMBL/GenBank/DDBJ databases">
        <title>Solimicrobium silvestre gen. nov., sp. nov., isolated from alpine forest soil.</title>
        <authorList>
            <person name="Margesin R."/>
            <person name="Albuquerque L."/>
            <person name="Zhang D.-C."/>
            <person name="Froufe H.J.C."/>
            <person name="Severino R."/>
            <person name="Roxo I."/>
            <person name="Egas C."/>
            <person name="Da Costa M.S."/>
        </authorList>
    </citation>
    <scope>NUCLEOTIDE SEQUENCE [LARGE SCALE GENOMIC DNA]</scope>
    <source>
        <strain evidence="11 12">S20-91</strain>
    </source>
</reference>
<evidence type="ECO:0000256" key="6">
    <source>
        <dbReference type="ARBA" id="ARBA00049052"/>
    </source>
</evidence>
<organism evidence="11 12">
    <name type="scientific">Solimicrobium silvestre</name>
    <dbReference type="NCBI Taxonomy" id="2099400"/>
    <lineage>
        <taxon>Bacteria</taxon>
        <taxon>Pseudomonadati</taxon>
        <taxon>Pseudomonadota</taxon>
        <taxon>Betaproteobacteria</taxon>
        <taxon>Burkholderiales</taxon>
        <taxon>Oxalobacteraceae</taxon>
        <taxon>Solimicrobium</taxon>
    </lineage>
</organism>
<dbReference type="GO" id="GO:0005975">
    <property type="term" value="P:carbohydrate metabolic process"/>
    <property type="evidence" value="ECO:0007669"/>
    <property type="project" value="TreeGrafter"/>
</dbReference>
<proteinExistence type="inferred from homology"/>
<comment type="caution">
    <text evidence="11">The sequence shown here is derived from an EMBL/GenBank/DDBJ whole genome shotgun (WGS) entry which is preliminary data.</text>
</comment>
<comment type="catalytic activity">
    <reaction evidence="6">
        <text>propanoyl-CoA + oxaloacetate + H2O = (2S,3S)-2-methylcitrate + CoA + H(+)</text>
        <dbReference type="Rhea" id="RHEA:23780"/>
        <dbReference type="ChEBI" id="CHEBI:15377"/>
        <dbReference type="ChEBI" id="CHEBI:15378"/>
        <dbReference type="ChEBI" id="CHEBI:16452"/>
        <dbReference type="ChEBI" id="CHEBI:57287"/>
        <dbReference type="ChEBI" id="CHEBI:57392"/>
        <dbReference type="ChEBI" id="CHEBI:58853"/>
        <dbReference type="EC" id="2.3.3.5"/>
    </reaction>
</comment>
<evidence type="ECO:0000313" key="11">
    <source>
        <dbReference type="EMBL" id="PRC94671.1"/>
    </source>
</evidence>
<dbReference type="Proteomes" id="UP000237839">
    <property type="component" value="Unassembled WGS sequence"/>
</dbReference>
<dbReference type="EMBL" id="PUGF01000002">
    <property type="protein sequence ID" value="PRC94671.1"/>
    <property type="molecule type" value="Genomic_DNA"/>
</dbReference>
<evidence type="ECO:0000313" key="12">
    <source>
        <dbReference type="Proteomes" id="UP000237839"/>
    </source>
</evidence>
<dbReference type="FunFam" id="1.10.230.10:FF:000003">
    <property type="entry name" value="Citrate synthase"/>
    <property type="match status" value="1"/>
</dbReference>
<dbReference type="AlphaFoldDB" id="A0A2S9H3Y8"/>
<keyword evidence="12" id="KW-1185">Reference proteome</keyword>
<dbReference type="FunFam" id="1.10.580.10:FF:000004">
    <property type="entry name" value="Citrate synthase"/>
    <property type="match status" value="1"/>
</dbReference>
<sequence length="409" mass="45127">MPCLRSRNLSKTIVLSNKFTNIEENRMTEATTPFKPKKSVALSGVTAGNTALCTVGKTGNDLHYRGYDILDVATTCEFEEIAHLLVHGKLPNQAELLAYKNKLKALRGLPASLKAALECLPASAHPMDVMRTGVSALGCMLPEKDDHNLPGARDIADQLMASFGSMLLYWYHYSHNGRRIDVETSDDSIGGHFLHLLHGVAPSEEWISAMHTSLILYAEHEFNASTFAARVVAGTGSDMHSAIAGAIGALRGPKHGGANEVAFEIQKRYDNPDEAEADIKKRVENKEVVIGFGHPVYTISDPRNKVIKEVAKHLSQQAGSTKMFDIAERLETVMWDAKKMFPNLDWFSAVSYHMMGVPTAMFTPLFVIARTSGWAAHIIEQRIDNKIIRPSANYVGPEDLTFVPIKDRK</sequence>
<feature type="active site" evidence="9">
    <location>
        <position position="294"/>
    </location>
</feature>
<accession>A0A2S9H3Y8</accession>
<dbReference type="InterPro" id="IPR024176">
    <property type="entry name" value="Citrate_synthase_bac-typ"/>
</dbReference>
<evidence type="ECO:0000256" key="8">
    <source>
        <dbReference type="PIRNR" id="PIRNR001369"/>
    </source>
</evidence>
<comment type="catalytic activity">
    <reaction evidence="7">
        <text>oxaloacetate + acetyl-CoA + H2O = citrate + CoA + H(+)</text>
        <dbReference type="Rhea" id="RHEA:16845"/>
        <dbReference type="ChEBI" id="CHEBI:15377"/>
        <dbReference type="ChEBI" id="CHEBI:15378"/>
        <dbReference type="ChEBI" id="CHEBI:16452"/>
        <dbReference type="ChEBI" id="CHEBI:16947"/>
        <dbReference type="ChEBI" id="CHEBI:57287"/>
        <dbReference type="ChEBI" id="CHEBI:57288"/>
        <dbReference type="EC" id="2.3.3.16"/>
    </reaction>
</comment>
<dbReference type="UniPathway" id="UPA00223">
    <property type="reaction ID" value="UER00717"/>
</dbReference>
<dbReference type="PROSITE" id="PS00480">
    <property type="entry name" value="CITRATE_SYNTHASE"/>
    <property type="match status" value="1"/>
</dbReference>
<dbReference type="InterPro" id="IPR016142">
    <property type="entry name" value="Citrate_synth-like_lrg_a-sub"/>
</dbReference>
<dbReference type="GO" id="GO:0019679">
    <property type="term" value="P:propionate metabolic process, methylcitrate cycle"/>
    <property type="evidence" value="ECO:0007669"/>
    <property type="project" value="UniProtKB-ARBA"/>
</dbReference>
<keyword evidence="4" id="KW-0816">Tricarboxylic acid cycle</keyword>
<evidence type="ECO:0000256" key="1">
    <source>
        <dbReference type="ARBA" id="ARBA00004751"/>
    </source>
</evidence>
<comment type="similarity">
    <text evidence="3 8 10">Belongs to the citrate synthase family.</text>
</comment>
<dbReference type="PIRSF" id="PIRSF001369">
    <property type="entry name" value="Citrate_synth"/>
    <property type="match status" value="1"/>
</dbReference>
<comment type="pathway">
    <text evidence="2">Organic acid metabolism; propanoate degradation.</text>
</comment>
<dbReference type="CDD" id="cd06117">
    <property type="entry name" value="Ec2MCS_like_1"/>
    <property type="match status" value="1"/>
</dbReference>
<dbReference type="GO" id="GO:0050440">
    <property type="term" value="F:2-methylcitrate synthase activity"/>
    <property type="evidence" value="ECO:0007669"/>
    <property type="project" value="UniProtKB-EC"/>
</dbReference>
<dbReference type="Gene3D" id="1.10.230.10">
    <property type="entry name" value="Cytochrome P450-Terp, domain 2"/>
    <property type="match status" value="1"/>
</dbReference>
<dbReference type="NCBIfam" id="NF009006">
    <property type="entry name" value="PRK12351.1"/>
    <property type="match status" value="1"/>
</dbReference>
<dbReference type="PRINTS" id="PR00143">
    <property type="entry name" value="CITRTSNTHASE"/>
</dbReference>
<dbReference type="InterPro" id="IPR036969">
    <property type="entry name" value="Citrate_synthase_sf"/>
</dbReference>